<comment type="catalytic activity">
    <reaction evidence="5">
        <text>pyridoxamine 5'-phosphate + O2 + H2O = pyridoxal 5'-phosphate + H2O2 + NH4(+)</text>
        <dbReference type="Rhea" id="RHEA:15817"/>
        <dbReference type="ChEBI" id="CHEBI:15377"/>
        <dbReference type="ChEBI" id="CHEBI:15379"/>
        <dbReference type="ChEBI" id="CHEBI:16240"/>
        <dbReference type="ChEBI" id="CHEBI:28938"/>
        <dbReference type="ChEBI" id="CHEBI:58451"/>
        <dbReference type="ChEBI" id="CHEBI:597326"/>
        <dbReference type="EC" id="1.4.3.5"/>
    </reaction>
</comment>
<feature type="binding site" evidence="5 6">
    <location>
        <begin position="203"/>
        <end position="205"/>
    </location>
    <ligand>
        <name>substrate</name>
    </ligand>
</feature>
<dbReference type="InterPro" id="IPR019740">
    <property type="entry name" value="Pyridox_Oxase_CS"/>
</dbReference>
<dbReference type="PIRSF" id="PIRSF000190">
    <property type="entry name" value="Pyd_amn-ph_oxd"/>
    <property type="match status" value="1"/>
</dbReference>
<dbReference type="EC" id="1.4.3.5" evidence="5"/>
<comment type="caution">
    <text evidence="5">Lacks conserved residue(s) required for the propagation of feature annotation.</text>
</comment>
<feature type="domain" description="Pyridoxine 5'-phosphate oxidase dimerisation C-terminal" evidence="9">
    <location>
        <begin position="184"/>
        <end position="229"/>
    </location>
</feature>
<proteinExistence type="inferred from homology"/>
<dbReference type="GO" id="GO:0010181">
    <property type="term" value="F:FMN binding"/>
    <property type="evidence" value="ECO:0007669"/>
    <property type="project" value="UniProtKB-UniRule"/>
</dbReference>
<comment type="subunit">
    <text evidence="5">Homodimer.</text>
</comment>
<dbReference type="NCBIfam" id="NF004231">
    <property type="entry name" value="PRK05679.1"/>
    <property type="match status" value="1"/>
</dbReference>
<comment type="pathway">
    <text evidence="5">Cofactor metabolism; pyridoxal 5'-phosphate salvage; pyridoxal 5'-phosphate from pyridoxine 5'-phosphate: step 1/1.</text>
</comment>
<evidence type="ECO:0000256" key="7">
    <source>
        <dbReference type="PIRSR" id="PIRSR000190-2"/>
    </source>
</evidence>
<dbReference type="PROSITE" id="PS01064">
    <property type="entry name" value="PYRIDOX_OXIDASE"/>
    <property type="match status" value="1"/>
</dbReference>
<evidence type="ECO:0000256" key="2">
    <source>
        <dbReference type="ARBA" id="ARBA00022630"/>
    </source>
</evidence>
<dbReference type="GO" id="GO:0008615">
    <property type="term" value="P:pyridoxine biosynthetic process"/>
    <property type="evidence" value="ECO:0007669"/>
    <property type="project" value="UniProtKB-UniRule"/>
</dbReference>
<dbReference type="GeneID" id="78122063"/>
<dbReference type="Pfam" id="PF01243">
    <property type="entry name" value="PNPOx_N"/>
    <property type="match status" value="1"/>
</dbReference>
<feature type="binding site" evidence="5 6">
    <location>
        <position position="135"/>
    </location>
    <ligand>
        <name>substrate</name>
    </ligand>
</feature>
<comment type="cofactor">
    <cofactor evidence="5 7">
        <name>FMN</name>
        <dbReference type="ChEBI" id="CHEBI:58210"/>
    </cofactor>
    <text evidence="5 7">Binds 1 FMN per subunit.</text>
</comment>
<organism evidence="10 11">
    <name type="scientific">Brachybacterium paraconglomeratum</name>
    <dbReference type="NCBI Taxonomy" id="173362"/>
    <lineage>
        <taxon>Bacteria</taxon>
        <taxon>Bacillati</taxon>
        <taxon>Actinomycetota</taxon>
        <taxon>Actinomycetes</taxon>
        <taxon>Micrococcales</taxon>
        <taxon>Dermabacteraceae</taxon>
        <taxon>Brachybacterium</taxon>
    </lineage>
</organism>
<feature type="binding site" evidence="5 6">
    <location>
        <position position="78"/>
    </location>
    <ligand>
        <name>substrate</name>
    </ligand>
</feature>
<feature type="binding site" evidence="5 7">
    <location>
        <position position="117"/>
    </location>
    <ligand>
        <name>FMN</name>
        <dbReference type="ChEBI" id="CHEBI:58210"/>
    </ligand>
</feature>
<feature type="binding site" evidence="5 7">
    <location>
        <begin position="73"/>
        <end position="78"/>
    </location>
    <ligand>
        <name>FMN</name>
        <dbReference type="ChEBI" id="CHEBI:58210"/>
    </ligand>
</feature>
<evidence type="ECO:0000259" key="9">
    <source>
        <dbReference type="Pfam" id="PF10590"/>
    </source>
</evidence>
<evidence type="ECO:0000256" key="4">
    <source>
        <dbReference type="ARBA" id="ARBA00023002"/>
    </source>
</evidence>
<dbReference type="SUPFAM" id="SSF50475">
    <property type="entry name" value="FMN-binding split barrel"/>
    <property type="match status" value="1"/>
</dbReference>
<accession>A0A426SHK7</accession>
<dbReference type="Pfam" id="PF10590">
    <property type="entry name" value="PNP_phzG_C"/>
    <property type="match status" value="1"/>
</dbReference>
<evidence type="ECO:0000313" key="11">
    <source>
        <dbReference type="Proteomes" id="UP000274327"/>
    </source>
</evidence>
<comment type="caution">
    <text evidence="10">The sequence shown here is derived from an EMBL/GenBank/DDBJ whole genome shotgun (WGS) entry which is preliminary data.</text>
</comment>
<dbReference type="RefSeq" id="WP_126988403.1">
    <property type="nucleotide sequence ID" value="NZ_JALXWX010000013.1"/>
</dbReference>
<evidence type="ECO:0000259" key="8">
    <source>
        <dbReference type="Pfam" id="PF01243"/>
    </source>
</evidence>
<evidence type="ECO:0000256" key="5">
    <source>
        <dbReference type="HAMAP-Rule" id="MF_01629"/>
    </source>
</evidence>
<name>A0A426SHK7_9MICO</name>
<gene>
    <name evidence="5 10" type="primary">pdxH</name>
    <name evidence="10" type="ORF">DS079_13660</name>
</gene>
<comment type="pathway">
    <text evidence="5">Cofactor metabolism; pyridoxal 5'-phosphate salvage; pyridoxal 5'-phosphate from pyridoxamine 5'-phosphate: step 1/1.</text>
</comment>
<comment type="similarity">
    <text evidence="1 5">Belongs to the pyridoxamine 5'-phosphate oxidase family.</text>
</comment>
<dbReference type="AlphaFoldDB" id="A0A426SHK7"/>
<feature type="binding site" evidence="5 7">
    <location>
        <position position="197"/>
    </location>
    <ligand>
        <name>FMN</name>
        <dbReference type="ChEBI" id="CHEBI:58210"/>
    </ligand>
</feature>
<dbReference type="InterPro" id="IPR011576">
    <property type="entry name" value="Pyridox_Oxase_N"/>
</dbReference>
<protein>
    <recommendedName>
        <fullName evidence="5">Pyridoxine/pyridoxamine 5'-phosphate oxidase</fullName>
        <ecNumber evidence="5">1.4.3.5</ecNumber>
    </recommendedName>
    <alternativeName>
        <fullName evidence="5">PNP/PMP oxidase</fullName>
        <shortName evidence="5">PNPOx</shortName>
    </alternativeName>
    <alternativeName>
        <fullName evidence="5">Pyridoxal 5'-phosphate synthase</fullName>
    </alternativeName>
</protein>
<dbReference type="GO" id="GO:0004733">
    <property type="term" value="F:pyridoxamine phosphate oxidase activity"/>
    <property type="evidence" value="ECO:0007669"/>
    <property type="project" value="UniProtKB-UniRule"/>
</dbReference>
<feature type="binding site" evidence="6">
    <location>
        <begin position="12"/>
        <end position="15"/>
    </location>
    <ligand>
        <name>substrate</name>
    </ligand>
</feature>
<dbReference type="UniPathway" id="UPA01068">
    <property type="reaction ID" value="UER00304"/>
</dbReference>
<keyword evidence="4 5" id="KW-0560">Oxidoreductase</keyword>
<keyword evidence="11" id="KW-1185">Reference proteome</keyword>
<keyword evidence="3 5" id="KW-0288">FMN</keyword>
<comment type="catalytic activity">
    <reaction evidence="5">
        <text>pyridoxine 5'-phosphate + O2 = pyridoxal 5'-phosphate + H2O2</text>
        <dbReference type="Rhea" id="RHEA:15149"/>
        <dbReference type="ChEBI" id="CHEBI:15379"/>
        <dbReference type="ChEBI" id="CHEBI:16240"/>
        <dbReference type="ChEBI" id="CHEBI:58589"/>
        <dbReference type="ChEBI" id="CHEBI:597326"/>
        <dbReference type="EC" id="1.4.3.5"/>
    </reaction>
</comment>
<keyword evidence="5" id="KW-0664">Pyridoxine biosynthesis</keyword>
<dbReference type="Gene3D" id="2.30.110.10">
    <property type="entry name" value="Electron Transport, Fmn-binding Protein, Chain A"/>
    <property type="match status" value="1"/>
</dbReference>
<dbReference type="InterPro" id="IPR012349">
    <property type="entry name" value="Split_barrel_FMN-bd"/>
</dbReference>
<evidence type="ECO:0000256" key="1">
    <source>
        <dbReference type="ARBA" id="ARBA00007301"/>
    </source>
</evidence>
<dbReference type="HAMAP" id="MF_01629">
    <property type="entry name" value="PdxH"/>
    <property type="match status" value="1"/>
</dbReference>
<feature type="binding site" evidence="5 7">
    <location>
        <begin position="152"/>
        <end position="153"/>
    </location>
    <ligand>
        <name>FMN</name>
        <dbReference type="ChEBI" id="CHEBI:58210"/>
    </ligand>
</feature>
<feature type="binding site" evidence="5 6">
    <location>
        <position position="139"/>
    </location>
    <ligand>
        <name>substrate</name>
    </ligand>
</feature>
<evidence type="ECO:0000256" key="3">
    <source>
        <dbReference type="ARBA" id="ARBA00022643"/>
    </source>
</evidence>
<sequence>MTSASDRLAGERLDYLAGSLADAAPADPLALCDVWLQDAFARRDSHGDITDPTAVVLSTVALDADGTPRPRSRTVLLKGLDEHGASIYTNLDSDKARELRATPQASLLLPWYPLQRQVRIEGAVEEMSSAGSDAYWASRPRGSQLGAWASHQSRRIDSRESLEAQYAEVEARFEGSEVPRPEFWGGLRIRPERIEFWQGRAHRVHDRIVYERSADGAGAGDWTRHRLQP</sequence>
<keyword evidence="2 5" id="KW-0285">Flavoprotein</keyword>
<feature type="binding site" evidence="5 7">
    <location>
        <position position="207"/>
    </location>
    <ligand>
        <name>FMN</name>
        <dbReference type="ChEBI" id="CHEBI:58210"/>
    </ligand>
</feature>
<feature type="binding site" evidence="5 6">
    <location>
        <position position="143"/>
    </location>
    <ligand>
        <name>substrate</name>
    </ligand>
</feature>
<evidence type="ECO:0000313" key="10">
    <source>
        <dbReference type="EMBL" id="RRR17625.1"/>
    </source>
</evidence>
<reference evidence="10 11" key="1">
    <citation type="submission" date="2018-07" db="EMBL/GenBank/DDBJ databases">
        <title>Brachybacteriurn paraconglorneratum KCTC 9916.</title>
        <authorList>
            <person name="Li Y."/>
        </authorList>
    </citation>
    <scope>NUCLEOTIDE SEQUENCE [LARGE SCALE GENOMIC DNA]</scope>
    <source>
        <strain evidence="10 11">KCTC 9916</strain>
    </source>
</reference>
<comment type="function">
    <text evidence="5">Catalyzes the oxidation of either pyridoxine 5'-phosphate (PNP) or pyridoxamine 5'-phosphate (PMP) into pyridoxal 5'-phosphate (PLP).</text>
</comment>
<evidence type="ECO:0000256" key="6">
    <source>
        <dbReference type="PIRSR" id="PIRSR000190-1"/>
    </source>
</evidence>
<dbReference type="NCBIfam" id="TIGR00558">
    <property type="entry name" value="pdxH"/>
    <property type="match status" value="1"/>
</dbReference>
<feature type="binding site" evidence="5 7">
    <location>
        <position position="95"/>
    </location>
    <ligand>
        <name>FMN</name>
        <dbReference type="ChEBI" id="CHEBI:58210"/>
    </ligand>
</feature>
<dbReference type="EMBL" id="QOCI01000012">
    <property type="protein sequence ID" value="RRR17625.1"/>
    <property type="molecule type" value="Genomic_DNA"/>
</dbReference>
<dbReference type="InterPro" id="IPR019576">
    <property type="entry name" value="Pyridoxamine_oxidase_dimer_C"/>
</dbReference>
<dbReference type="InterPro" id="IPR000659">
    <property type="entry name" value="Pyridox_Oxase"/>
</dbReference>
<dbReference type="Proteomes" id="UP000274327">
    <property type="component" value="Unassembled WGS sequence"/>
</dbReference>
<feature type="domain" description="Pyridoxamine 5'-phosphate oxidase N-terminal" evidence="8">
    <location>
        <begin position="49"/>
        <end position="171"/>
    </location>
</feature>
<dbReference type="PANTHER" id="PTHR10851">
    <property type="entry name" value="PYRIDOXINE-5-PHOSPHATE OXIDASE"/>
    <property type="match status" value="1"/>
</dbReference>
<feature type="binding site" evidence="5 7">
    <location>
        <begin position="88"/>
        <end position="89"/>
    </location>
    <ligand>
        <name>FMN</name>
        <dbReference type="ChEBI" id="CHEBI:58210"/>
    </ligand>
</feature>
<dbReference type="PANTHER" id="PTHR10851:SF0">
    <property type="entry name" value="PYRIDOXINE-5'-PHOSPHATE OXIDASE"/>
    <property type="match status" value="1"/>
</dbReference>